<sequence>MRFKTRQRKPKGSRRPLRLVGAGLSAALAGGASWQVVRLDRPGIAILILAASLAVPAGLLARCWWQRTPFDIPARLPRHLSTSARVRWLERPFLGWSRTWYGWERWAMGTFEDSVGVIGPPRVSKTLSAGVPQVLLWGGPLVSIAPKPDVFRASAGRRRQLTDRHGGQLLVYAPTEDGLVEGLQPCHFSPADSKDPTTIKLRIASWQEAAKTSLGVENANHWQTGGARILRGLFLACAHHRVRPGDFALVRSWLARRQLEEPIQILRGLHSYAGDQWAAELDGVRRMEGSKERDGFFSAAEVTVDATSAPNVLRSTDRTDFDPERFLLTRSTLYVVSPTEHQRSIAPLLAMLVQDLVHTAYRLHREGRLPARLLLALDDLANCCPLPQLESICSQGGGQGVNVCWSLQSLAQLRDPAAYGEEQAEAIWSATRCKLVFGGLSDERSLARLAELIQLERVHQRQHGQDGKVIHSESWRPLLTAAQLREVPDRWALLLYLNQPPRMLRQPLALNCRQFRALMKPLAEPKGQVKKTGMPARGWRRALTPLFALLLALLAGERF</sequence>
<gene>
    <name evidence="8" type="ORF">JF922_06685</name>
</gene>
<protein>
    <submittedName>
        <fullName evidence="8">Type IV secretory system conjugative DNA transfer family protein</fullName>
    </submittedName>
</protein>
<evidence type="ECO:0000256" key="6">
    <source>
        <dbReference type="ARBA" id="ARBA00023136"/>
    </source>
</evidence>
<keyword evidence="3" id="KW-1003">Cell membrane</keyword>
<evidence type="ECO:0000256" key="1">
    <source>
        <dbReference type="ARBA" id="ARBA00004651"/>
    </source>
</evidence>
<organism evidence="8 9">
    <name type="scientific">Candidatus Nephthysia bennettiae</name>
    <dbReference type="NCBI Taxonomy" id="3127016"/>
    <lineage>
        <taxon>Bacteria</taxon>
        <taxon>Bacillati</taxon>
        <taxon>Candidatus Dormiibacterota</taxon>
        <taxon>Candidatus Dormibacteria</taxon>
        <taxon>Candidatus Dormibacterales</taxon>
        <taxon>Candidatus Dormibacteraceae</taxon>
        <taxon>Candidatus Nephthysia</taxon>
    </lineage>
</organism>
<proteinExistence type="inferred from homology"/>
<keyword evidence="9" id="KW-1185">Reference proteome</keyword>
<evidence type="ECO:0000313" key="9">
    <source>
        <dbReference type="Proteomes" id="UP000612893"/>
    </source>
</evidence>
<dbReference type="PANTHER" id="PTHR37937:SF1">
    <property type="entry name" value="CONJUGATIVE TRANSFER: DNA TRANSPORT"/>
    <property type="match status" value="1"/>
</dbReference>
<dbReference type="InterPro" id="IPR003688">
    <property type="entry name" value="TraG/VirD4"/>
</dbReference>
<dbReference type="PANTHER" id="PTHR37937">
    <property type="entry name" value="CONJUGATIVE TRANSFER: DNA TRANSPORT"/>
    <property type="match status" value="1"/>
</dbReference>
<comment type="subcellular location">
    <subcellularLocation>
        <location evidence="1">Cell membrane</location>
        <topology evidence="1">Multi-pass membrane protein</topology>
    </subcellularLocation>
</comment>
<keyword evidence="4 7" id="KW-0812">Transmembrane</keyword>
<accession>A0A934N258</accession>
<evidence type="ECO:0000313" key="8">
    <source>
        <dbReference type="EMBL" id="MBJ7597755.1"/>
    </source>
</evidence>
<feature type="transmembrane region" description="Helical" evidence="7">
    <location>
        <begin position="43"/>
        <end position="65"/>
    </location>
</feature>
<dbReference type="GO" id="GO:0005886">
    <property type="term" value="C:plasma membrane"/>
    <property type="evidence" value="ECO:0007669"/>
    <property type="project" value="UniProtKB-SubCell"/>
</dbReference>
<dbReference type="SUPFAM" id="SSF52540">
    <property type="entry name" value="P-loop containing nucleoside triphosphate hydrolases"/>
    <property type="match status" value="1"/>
</dbReference>
<evidence type="ECO:0000256" key="7">
    <source>
        <dbReference type="SAM" id="Phobius"/>
    </source>
</evidence>
<dbReference type="Proteomes" id="UP000612893">
    <property type="component" value="Unassembled WGS sequence"/>
</dbReference>
<dbReference type="InterPro" id="IPR051539">
    <property type="entry name" value="T4SS-coupling_protein"/>
</dbReference>
<evidence type="ECO:0000256" key="5">
    <source>
        <dbReference type="ARBA" id="ARBA00022989"/>
    </source>
</evidence>
<dbReference type="RefSeq" id="WP_338200223.1">
    <property type="nucleotide sequence ID" value="NZ_JAEKNR010000075.1"/>
</dbReference>
<dbReference type="AlphaFoldDB" id="A0A934N258"/>
<name>A0A934N258_9BACT</name>
<evidence type="ECO:0000256" key="3">
    <source>
        <dbReference type="ARBA" id="ARBA00022475"/>
    </source>
</evidence>
<comment type="similarity">
    <text evidence="2">Belongs to the VirD4/TraG family.</text>
</comment>
<dbReference type="Pfam" id="PF02534">
    <property type="entry name" value="T4SS-DNA_transf"/>
    <property type="match status" value="1"/>
</dbReference>
<dbReference type="InterPro" id="IPR027417">
    <property type="entry name" value="P-loop_NTPase"/>
</dbReference>
<evidence type="ECO:0000256" key="4">
    <source>
        <dbReference type="ARBA" id="ARBA00022692"/>
    </source>
</evidence>
<reference evidence="8" key="1">
    <citation type="submission" date="2020-10" db="EMBL/GenBank/DDBJ databases">
        <title>Ca. Dormibacterota MAGs.</title>
        <authorList>
            <person name="Montgomery K."/>
        </authorList>
    </citation>
    <scope>NUCLEOTIDE SEQUENCE [LARGE SCALE GENOMIC DNA]</scope>
    <source>
        <strain evidence="8">SC8812_S17_10</strain>
    </source>
</reference>
<keyword evidence="6 7" id="KW-0472">Membrane</keyword>
<dbReference type="CDD" id="cd01127">
    <property type="entry name" value="TrwB_TraG_TraD_VirD4"/>
    <property type="match status" value="1"/>
</dbReference>
<keyword evidence="5 7" id="KW-1133">Transmembrane helix</keyword>
<comment type="caution">
    <text evidence="8">The sequence shown here is derived from an EMBL/GenBank/DDBJ whole genome shotgun (WGS) entry which is preliminary data.</text>
</comment>
<dbReference type="EMBL" id="JAEKNR010000075">
    <property type="protein sequence ID" value="MBJ7597755.1"/>
    <property type="molecule type" value="Genomic_DNA"/>
</dbReference>
<dbReference type="Gene3D" id="3.40.50.300">
    <property type="entry name" value="P-loop containing nucleotide triphosphate hydrolases"/>
    <property type="match status" value="1"/>
</dbReference>
<evidence type="ECO:0000256" key="2">
    <source>
        <dbReference type="ARBA" id="ARBA00008806"/>
    </source>
</evidence>